<keyword evidence="1" id="KW-0175">Coiled coil</keyword>
<reference evidence="3" key="1">
    <citation type="journal article" date="2023" name="Commun. Biol.">
        <title>Genome analysis of Parmales, the sister group of diatoms, reveals the evolutionary specialization of diatoms from phago-mixotrophs to photoautotrophs.</title>
        <authorList>
            <person name="Ban H."/>
            <person name="Sato S."/>
            <person name="Yoshikawa S."/>
            <person name="Yamada K."/>
            <person name="Nakamura Y."/>
            <person name="Ichinomiya M."/>
            <person name="Sato N."/>
            <person name="Blanc-Mathieu R."/>
            <person name="Endo H."/>
            <person name="Kuwata A."/>
            <person name="Ogata H."/>
        </authorList>
    </citation>
    <scope>NUCLEOTIDE SEQUENCE [LARGE SCALE GENOMIC DNA]</scope>
</reference>
<dbReference type="AlphaFoldDB" id="A0A9W7G7K3"/>
<evidence type="ECO:0000313" key="3">
    <source>
        <dbReference type="Proteomes" id="UP001165065"/>
    </source>
</evidence>
<comment type="caution">
    <text evidence="2">The sequence shown here is derived from an EMBL/GenBank/DDBJ whole genome shotgun (WGS) entry which is preliminary data.</text>
</comment>
<organism evidence="2 3">
    <name type="scientific">Triparma columacea</name>
    <dbReference type="NCBI Taxonomy" id="722753"/>
    <lineage>
        <taxon>Eukaryota</taxon>
        <taxon>Sar</taxon>
        <taxon>Stramenopiles</taxon>
        <taxon>Ochrophyta</taxon>
        <taxon>Bolidophyceae</taxon>
        <taxon>Parmales</taxon>
        <taxon>Triparmaceae</taxon>
        <taxon>Triparma</taxon>
    </lineage>
</organism>
<dbReference type="EMBL" id="BRYA01000056">
    <property type="protein sequence ID" value="GMI35578.1"/>
    <property type="molecule type" value="Genomic_DNA"/>
</dbReference>
<sequence>MDFLAAQQNAIESITALSRDLQSTQVLKNQKILAEQFEVKLSRGEAEAVAAAEAVEKVRSEEEERRRSEWDAKLRDVTEAAGAERKEMSEEIKRLTKMCKKLEDEKKRMKIKFDQEMYVREKVKK</sequence>
<protein>
    <submittedName>
        <fullName evidence="2">Uncharacterized protein</fullName>
    </submittedName>
</protein>
<gene>
    <name evidence="2" type="ORF">TrCOL_g7582</name>
</gene>
<proteinExistence type="predicted"/>
<feature type="coiled-coil region" evidence="1">
    <location>
        <begin position="85"/>
        <end position="112"/>
    </location>
</feature>
<evidence type="ECO:0000313" key="2">
    <source>
        <dbReference type="EMBL" id="GMI35578.1"/>
    </source>
</evidence>
<accession>A0A9W7G7K3</accession>
<keyword evidence="3" id="KW-1185">Reference proteome</keyword>
<name>A0A9W7G7K3_9STRA</name>
<evidence type="ECO:0000256" key="1">
    <source>
        <dbReference type="SAM" id="Coils"/>
    </source>
</evidence>
<dbReference type="Proteomes" id="UP001165065">
    <property type="component" value="Unassembled WGS sequence"/>
</dbReference>